<evidence type="ECO:0000256" key="31">
    <source>
        <dbReference type="SAM" id="MobiDB-lite"/>
    </source>
</evidence>
<comment type="catalytic activity">
    <reaction evidence="23">
        <text>1-octadecanoyl-2-(5Z,8Z,11Z,14Z-eicosatetraenoyl)-sn-glycerol + (9Z)-octadecenoyl-CoA = 1-octadecanoyl-2-(5Z,8Z,11Z,14Z)-eicosatetraenoyl-3-(9Z)-octadecenoyl-sn-glycerol + CoA</text>
        <dbReference type="Rhea" id="RHEA:38307"/>
        <dbReference type="ChEBI" id="CHEBI:57287"/>
        <dbReference type="ChEBI" id="CHEBI:57387"/>
        <dbReference type="ChEBI" id="CHEBI:75728"/>
        <dbReference type="ChEBI" id="CHEBI:75729"/>
    </reaction>
    <physiologicalReaction direction="left-to-right" evidence="23">
        <dbReference type="Rhea" id="RHEA:38308"/>
    </physiologicalReaction>
</comment>
<dbReference type="GO" id="GO:0050252">
    <property type="term" value="F:retinol O-fatty-acyltransferase activity"/>
    <property type="evidence" value="ECO:0007669"/>
    <property type="project" value="UniProtKB-EC"/>
</dbReference>
<comment type="catalytic activity">
    <reaction evidence="5">
        <text>2-(9Z-octadecenoyl)-glycerol + hexadecanoyl-CoA = 1-hexadecanoyl-2-(9Z-octadecenoyl)-sn-glycerol + CoA</text>
        <dbReference type="Rhea" id="RHEA:38071"/>
        <dbReference type="ChEBI" id="CHEBI:57287"/>
        <dbReference type="ChEBI" id="CHEBI:57379"/>
        <dbReference type="ChEBI" id="CHEBI:73990"/>
        <dbReference type="ChEBI" id="CHEBI:75466"/>
    </reaction>
    <physiologicalReaction direction="left-to-right" evidence="5">
        <dbReference type="Rhea" id="RHEA:38072"/>
    </physiologicalReaction>
</comment>
<comment type="catalytic activity">
    <reaction evidence="25">
        <text>1,2-di-(9Z-octadecenoyl)-glycerol + (9Z)-octadecenoate + H(+) = 1,2,3-tri-(9Z-octadecenoyl)-glycerol + H2O</text>
        <dbReference type="Rhea" id="RHEA:38379"/>
        <dbReference type="ChEBI" id="CHEBI:15377"/>
        <dbReference type="ChEBI" id="CHEBI:15378"/>
        <dbReference type="ChEBI" id="CHEBI:30823"/>
        <dbReference type="ChEBI" id="CHEBI:52323"/>
        <dbReference type="ChEBI" id="CHEBI:53753"/>
    </reaction>
    <physiologicalReaction direction="left-to-right" evidence="25">
        <dbReference type="Rhea" id="RHEA:38380"/>
    </physiologicalReaction>
</comment>
<comment type="catalytic activity">
    <reaction evidence="18">
        <text>1,2-di-(9Z-octadecenoyl)-sn-glycerol + (9Z)-octadecenoyl-CoA = 1,2,3-tri-(9Z-octadecenoyl)-glycerol + CoA</text>
        <dbReference type="Rhea" id="RHEA:38219"/>
        <dbReference type="ChEBI" id="CHEBI:52333"/>
        <dbReference type="ChEBI" id="CHEBI:53753"/>
        <dbReference type="ChEBI" id="CHEBI:57287"/>
        <dbReference type="ChEBI" id="CHEBI:57387"/>
    </reaction>
    <physiologicalReaction direction="left-to-right" evidence="18">
        <dbReference type="Rhea" id="RHEA:38220"/>
    </physiologicalReaction>
</comment>
<comment type="caution">
    <text evidence="33">The sequence shown here is derived from an EMBL/GenBank/DDBJ whole genome shotgun (WGS) entry which is preliminary data.</text>
</comment>
<comment type="catalytic activity">
    <reaction evidence="7">
        <text>all-trans-retinol + hexadecanoyl-CoA = all-trans-retinyl hexadecanoate + CoA</text>
        <dbReference type="Rhea" id="RHEA:38175"/>
        <dbReference type="ChEBI" id="CHEBI:17336"/>
        <dbReference type="ChEBI" id="CHEBI:17616"/>
        <dbReference type="ChEBI" id="CHEBI:57287"/>
        <dbReference type="ChEBI" id="CHEBI:57379"/>
    </reaction>
    <physiologicalReaction direction="left-to-right" evidence="7">
        <dbReference type="Rhea" id="RHEA:38176"/>
    </physiologicalReaction>
</comment>
<keyword evidence="13 29" id="KW-0256">Endoplasmic reticulum</keyword>
<reference evidence="33" key="1">
    <citation type="submission" date="2022-01" db="EMBL/GenBank/DDBJ databases">
        <title>Genome Sequence Resource for Two Populations of Ditylenchus destructor, the Migratory Endoparasitic Phytonematode.</title>
        <authorList>
            <person name="Zhang H."/>
            <person name="Lin R."/>
            <person name="Xie B."/>
        </authorList>
    </citation>
    <scope>NUCLEOTIDE SEQUENCE</scope>
    <source>
        <strain evidence="33">BazhouSP</strain>
    </source>
</reference>
<dbReference type="PANTHER" id="PTHR10408:SF7">
    <property type="entry name" value="DIACYLGLYCEROL O-ACYLTRANSFERASE 1"/>
    <property type="match status" value="1"/>
</dbReference>
<comment type="catalytic activity">
    <reaction evidence="6">
        <text>1,2-di-(9Z-octadecenoyl)-sn-glycerol + hexadecanoyl-CoA = 1,2-di-(9Z)-octadecenoyl-3-hexadecanoyl-sn-glycerol + CoA</text>
        <dbReference type="Rhea" id="RHEA:38163"/>
        <dbReference type="ChEBI" id="CHEBI:52333"/>
        <dbReference type="ChEBI" id="CHEBI:57287"/>
        <dbReference type="ChEBI" id="CHEBI:57379"/>
        <dbReference type="ChEBI" id="CHEBI:75583"/>
    </reaction>
    <physiologicalReaction direction="left-to-right" evidence="6">
        <dbReference type="Rhea" id="RHEA:38164"/>
    </physiologicalReaction>
</comment>
<keyword evidence="14 32" id="KW-1133">Transmembrane helix</keyword>
<comment type="catalytic activity">
    <reaction evidence="28">
        <text>1,3-di-(9Z-octadecenoyl)-glycerol + (9Z)-octadecenoyl-CoA = 1,2,3-tri-(9Z-octadecenoyl)-glycerol + CoA</text>
        <dbReference type="Rhea" id="RHEA:38435"/>
        <dbReference type="ChEBI" id="CHEBI:53753"/>
        <dbReference type="ChEBI" id="CHEBI:57287"/>
        <dbReference type="ChEBI" id="CHEBI:57387"/>
        <dbReference type="ChEBI" id="CHEBI:75735"/>
    </reaction>
    <physiologicalReaction direction="left-to-right" evidence="28">
        <dbReference type="Rhea" id="RHEA:38436"/>
    </physiologicalReaction>
</comment>
<feature type="transmembrane region" description="Helical" evidence="32">
    <location>
        <begin position="182"/>
        <end position="200"/>
    </location>
</feature>
<evidence type="ECO:0000256" key="30">
    <source>
        <dbReference type="PIRSR" id="PIRSR000439-1"/>
    </source>
</evidence>
<comment type="catalytic activity">
    <reaction evidence="22">
        <text>2-(9Z-octadecenoyl)-glycerol + (9Z)-octadecenoyl-CoA = 1,2-di-(9Z-octadecenoyl)-sn-glycerol + CoA</text>
        <dbReference type="Rhea" id="RHEA:37911"/>
        <dbReference type="ChEBI" id="CHEBI:52333"/>
        <dbReference type="ChEBI" id="CHEBI:57287"/>
        <dbReference type="ChEBI" id="CHEBI:57387"/>
        <dbReference type="ChEBI" id="CHEBI:73990"/>
    </reaction>
    <physiologicalReaction direction="left-to-right" evidence="22">
        <dbReference type="Rhea" id="RHEA:37912"/>
    </physiologicalReaction>
</comment>
<feature type="transmembrane region" description="Helical" evidence="32">
    <location>
        <begin position="446"/>
        <end position="464"/>
    </location>
</feature>
<evidence type="ECO:0000256" key="27">
    <source>
        <dbReference type="ARBA" id="ARBA00049168"/>
    </source>
</evidence>
<evidence type="ECO:0000256" key="9">
    <source>
        <dbReference type="ARBA" id="ARBA00005175"/>
    </source>
</evidence>
<evidence type="ECO:0000256" key="6">
    <source>
        <dbReference type="ARBA" id="ARBA00001349"/>
    </source>
</evidence>
<evidence type="ECO:0000256" key="5">
    <source>
        <dbReference type="ARBA" id="ARBA00001313"/>
    </source>
</evidence>
<keyword evidence="16 29" id="KW-0012">Acyltransferase</keyword>
<evidence type="ECO:0000256" key="22">
    <source>
        <dbReference type="ARBA" id="ARBA00048135"/>
    </source>
</evidence>
<comment type="catalytic activity">
    <reaction evidence="20">
        <text>1-O-(9Z-octadecenyl)-glycerol + (9Z)-octadecenoyl-CoA = 1-O-(9Z-octadecyl)-3-(9Z-octadecenoyl)-glycerol + CoA</text>
        <dbReference type="Rhea" id="RHEA:55340"/>
        <dbReference type="ChEBI" id="CHEBI:34116"/>
        <dbReference type="ChEBI" id="CHEBI:57287"/>
        <dbReference type="ChEBI" id="CHEBI:57387"/>
        <dbReference type="ChEBI" id="CHEBI:197429"/>
    </reaction>
    <physiologicalReaction direction="left-to-right" evidence="20">
        <dbReference type="Rhea" id="RHEA:55341"/>
    </physiologicalReaction>
</comment>
<comment type="subunit">
    <text evidence="17">Homodimer or homotetramer; both forms have similar enzymatic activities.</text>
</comment>
<dbReference type="InterPro" id="IPR027251">
    <property type="entry name" value="Diacylglycerol_acylTrfase1"/>
</dbReference>
<dbReference type="Proteomes" id="UP001201812">
    <property type="component" value="Unassembled WGS sequence"/>
</dbReference>
<comment type="catalytic activity">
    <reaction evidence="3">
        <text>13-cis-retinol + hexadecanoyl-CoA = 13-cis-retinyl hexadecanoate + CoA</text>
        <dbReference type="Rhea" id="RHEA:55296"/>
        <dbReference type="ChEBI" id="CHEBI:45479"/>
        <dbReference type="ChEBI" id="CHEBI:57287"/>
        <dbReference type="ChEBI" id="CHEBI:57379"/>
        <dbReference type="ChEBI" id="CHEBI:138722"/>
    </reaction>
    <physiologicalReaction direction="left-to-right" evidence="3">
        <dbReference type="Rhea" id="RHEA:55297"/>
    </physiologicalReaction>
</comment>
<comment type="similarity">
    <text evidence="10 29">Belongs to the membrane-bound acyltransferase family. Sterol o-acyltransferase subfamily.</text>
</comment>
<keyword evidence="15 29" id="KW-0472">Membrane</keyword>
<evidence type="ECO:0000256" key="23">
    <source>
        <dbReference type="ARBA" id="ARBA00048614"/>
    </source>
</evidence>
<evidence type="ECO:0000256" key="17">
    <source>
        <dbReference type="ARBA" id="ARBA00023610"/>
    </source>
</evidence>
<evidence type="ECO:0000256" key="29">
    <source>
        <dbReference type="PIRNR" id="PIRNR000439"/>
    </source>
</evidence>
<dbReference type="Pfam" id="PF03062">
    <property type="entry name" value="MBOAT"/>
    <property type="match status" value="1"/>
</dbReference>
<feature type="active site" evidence="30">
    <location>
        <position position="405"/>
    </location>
</feature>
<dbReference type="AlphaFoldDB" id="A0AAD4NJL5"/>
<evidence type="ECO:0000256" key="12">
    <source>
        <dbReference type="ARBA" id="ARBA00022692"/>
    </source>
</evidence>
<feature type="region of interest" description="Disordered" evidence="31">
    <location>
        <begin position="1"/>
        <end position="42"/>
    </location>
</feature>
<evidence type="ECO:0000256" key="7">
    <source>
        <dbReference type="ARBA" id="ARBA00001764"/>
    </source>
</evidence>
<keyword evidence="12 32" id="KW-0812">Transmembrane</keyword>
<evidence type="ECO:0000256" key="4">
    <source>
        <dbReference type="ARBA" id="ARBA00001118"/>
    </source>
</evidence>
<evidence type="ECO:0000256" key="15">
    <source>
        <dbReference type="ARBA" id="ARBA00023136"/>
    </source>
</evidence>
<dbReference type="GO" id="GO:0004144">
    <property type="term" value="F:diacylglycerol O-acyltransferase activity"/>
    <property type="evidence" value="ECO:0007669"/>
    <property type="project" value="UniProtKB-EC"/>
</dbReference>
<evidence type="ECO:0000256" key="21">
    <source>
        <dbReference type="ARBA" id="ARBA00048096"/>
    </source>
</evidence>
<evidence type="ECO:0000256" key="3">
    <source>
        <dbReference type="ARBA" id="ARBA00000895"/>
    </source>
</evidence>
<evidence type="ECO:0000256" key="13">
    <source>
        <dbReference type="ARBA" id="ARBA00022824"/>
    </source>
</evidence>
<gene>
    <name evidence="33" type="ORF">DdX_00268</name>
</gene>
<evidence type="ECO:0000256" key="24">
    <source>
        <dbReference type="ARBA" id="ARBA00048634"/>
    </source>
</evidence>
<comment type="pathway">
    <text evidence="9">Lipid metabolism; glycerolipid metabolism.</text>
</comment>
<evidence type="ECO:0000313" key="33">
    <source>
        <dbReference type="EMBL" id="KAI1728113.1"/>
    </source>
</evidence>
<evidence type="ECO:0000256" key="14">
    <source>
        <dbReference type="ARBA" id="ARBA00022989"/>
    </source>
</evidence>
<dbReference type="PIRSF" id="PIRSF500231">
    <property type="entry name" value="Oat_dag"/>
    <property type="match status" value="1"/>
</dbReference>
<dbReference type="EMBL" id="JAKKPZ010000001">
    <property type="protein sequence ID" value="KAI1728113.1"/>
    <property type="molecule type" value="Genomic_DNA"/>
</dbReference>
<feature type="transmembrane region" description="Helical" evidence="32">
    <location>
        <begin position="272"/>
        <end position="290"/>
    </location>
</feature>
<sequence>MCPLVSPVKLSQRRRRASQESTGTTTTTQSTSSSNSAGNEKHLKKAQSKKAIELLEQPVHVAQDSLFSTSSGWTDYRGFFNLAVLLLVVSNGRVALENIIKYGILINPIEWLNNFLASSPYTWPNLTIVLLSNVSILAAFLLEKALSKRHLNNTVAAISYVILVTLHIFVPAIVVLEVQGNPLYSSWALTVIVIEVLKLISYGHVNYWCRLARDAKANAGENSDKAEIKSINYPHNLTLANIYYFMFAPTLCYELRYPRTPKRRKSFILKRLVELIGFAFVSAALCQQWVMPLVRNSLAPFSDMDIKRCVERVLKLAIPNHLIWLMFFYLMFHSGLNLIAEVMRFADREFYLDFWNSETVSAFWKTWNIPVHRWAVRHVYKPIVRNGNSKFLASMAVFSISAFFHEYLVSVPLHMFRLWACYGMLAQIPMSFFTDHYLKGGRAGNIVVWLSLILGQPMAILMYVHDWYLLHYPDHDRVPVSPVQIPHI</sequence>
<keyword evidence="34" id="KW-1185">Reference proteome</keyword>
<evidence type="ECO:0000256" key="10">
    <source>
        <dbReference type="ARBA" id="ARBA00009010"/>
    </source>
</evidence>
<comment type="subcellular location">
    <subcellularLocation>
        <location evidence="8 29">Endoplasmic reticulum membrane</location>
        <topology evidence="8 29">Multi-pass membrane protein</topology>
    </subcellularLocation>
</comment>
<comment type="catalytic activity">
    <reaction evidence="4">
        <text>hexadecane-1,2-diol + 2 hexadecanoyl-CoA = 1,2-O,O-dihexadecanoyl-1,2-hexadecanediol + 2 CoA</text>
        <dbReference type="Rhea" id="RHEA:38211"/>
        <dbReference type="ChEBI" id="CHEBI:57287"/>
        <dbReference type="ChEBI" id="CHEBI:57379"/>
        <dbReference type="ChEBI" id="CHEBI:75586"/>
        <dbReference type="ChEBI" id="CHEBI:75608"/>
    </reaction>
    <physiologicalReaction direction="left-to-right" evidence="4">
        <dbReference type="Rhea" id="RHEA:38212"/>
    </physiologicalReaction>
</comment>
<feature type="transmembrane region" description="Helical" evidence="32">
    <location>
        <begin position="154"/>
        <end position="176"/>
    </location>
</feature>
<evidence type="ECO:0000256" key="32">
    <source>
        <dbReference type="SAM" id="Phobius"/>
    </source>
</evidence>
<dbReference type="PIRSF" id="PIRSF000439">
    <property type="entry name" value="Oat_ACAT_DAG_ARE"/>
    <property type="match status" value="1"/>
</dbReference>
<feature type="transmembrane region" description="Helical" evidence="32">
    <location>
        <begin position="322"/>
        <end position="340"/>
    </location>
</feature>
<feature type="compositionally biased region" description="Low complexity" evidence="31">
    <location>
        <begin position="19"/>
        <end position="38"/>
    </location>
</feature>
<comment type="catalytic activity">
    <reaction evidence="21">
        <text>2,3-di-(9Z)-octadecenoyl-sn-glycerol + (9Z)-octadecenoyl-CoA = 1,2,3-tri-(9Z-octadecenoyl)-glycerol + CoA</text>
        <dbReference type="Rhea" id="RHEA:38439"/>
        <dbReference type="ChEBI" id="CHEBI:53753"/>
        <dbReference type="ChEBI" id="CHEBI:57287"/>
        <dbReference type="ChEBI" id="CHEBI:57387"/>
        <dbReference type="ChEBI" id="CHEBI:75824"/>
    </reaction>
    <physiologicalReaction direction="left-to-right" evidence="21">
        <dbReference type="Rhea" id="RHEA:38440"/>
    </physiologicalReaction>
</comment>
<evidence type="ECO:0000256" key="25">
    <source>
        <dbReference type="ARBA" id="ARBA00048728"/>
    </source>
</evidence>
<evidence type="ECO:0000256" key="28">
    <source>
        <dbReference type="ARBA" id="ARBA00049549"/>
    </source>
</evidence>
<feature type="transmembrane region" description="Helical" evidence="32">
    <location>
        <begin position="391"/>
        <end position="410"/>
    </location>
</feature>
<proteinExistence type="inferred from homology"/>
<protein>
    <recommendedName>
        <fullName evidence="29">O-acyltransferase</fullName>
    </recommendedName>
</protein>
<evidence type="ECO:0000256" key="1">
    <source>
        <dbReference type="ARBA" id="ARBA00000174"/>
    </source>
</evidence>
<comment type="catalytic activity">
    <reaction evidence="24">
        <text>an acyl-CoA + a 1,2-diacyl-sn-glycerol = a triacyl-sn-glycerol + CoA</text>
        <dbReference type="Rhea" id="RHEA:10868"/>
        <dbReference type="ChEBI" id="CHEBI:17815"/>
        <dbReference type="ChEBI" id="CHEBI:57287"/>
        <dbReference type="ChEBI" id="CHEBI:58342"/>
        <dbReference type="ChEBI" id="CHEBI:64615"/>
        <dbReference type="EC" id="2.3.1.20"/>
    </reaction>
    <physiologicalReaction direction="left-to-right" evidence="24">
        <dbReference type="Rhea" id="RHEA:10869"/>
    </physiologicalReaction>
</comment>
<feature type="transmembrane region" description="Helical" evidence="32">
    <location>
        <begin position="121"/>
        <end position="142"/>
    </location>
</feature>
<organism evidence="33 34">
    <name type="scientific">Ditylenchus destructor</name>
    <dbReference type="NCBI Taxonomy" id="166010"/>
    <lineage>
        <taxon>Eukaryota</taxon>
        <taxon>Metazoa</taxon>
        <taxon>Ecdysozoa</taxon>
        <taxon>Nematoda</taxon>
        <taxon>Chromadorea</taxon>
        <taxon>Rhabditida</taxon>
        <taxon>Tylenchina</taxon>
        <taxon>Tylenchomorpha</taxon>
        <taxon>Sphaerularioidea</taxon>
        <taxon>Anguinidae</taxon>
        <taxon>Anguininae</taxon>
        <taxon>Ditylenchus</taxon>
    </lineage>
</organism>
<comment type="catalytic activity">
    <reaction evidence="27">
        <text>1-(9Z-octadecenoyl)-glycerol + (9Z)-octadecenoyl-CoA = 1,2-di-(9Z-octadecenoyl)-glycerol + CoA</text>
        <dbReference type="Rhea" id="RHEA:37915"/>
        <dbReference type="ChEBI" id="CHEBI:52323"/>
        <dbReference type="ChEBI" id="CHEBI:57287"/>
        <dbReference type="ChEBI" id="CHEBI:57387"/>
        <dbReference type="ChEBI" id="CHEBI:75342"/>
    </reaction>
    <physiologicalReaction direction="left-to-right" evidence="27">
        <dbReference type="Rhea" id="RHEA:37916"/>
    </physiologicalReaction>
</comment>
<feature type="transmembrane region" description="Helical" evidence="32">
    <location>
        <begin position="78"/>
        <end position="96"/>
    </location>
</feature>
<evidence type="ECO:0000256" key="19">
    <source>
        <dbReference type="ARBA" id="ARBA00047609"/>
    </source>
</evidence>
<evidence type="ECO:0000256" key="20">
    <source>
        <dbReference type="ARBA" id="ARBA00047807"/>
    </source>
</evidence>
<dbReference type="PANTHER" id="PTHR10408">
    <property type="entry name" value="STEROL O-ACYLTRANSFERASE"/>
    <property type="match status" value="1"/>
</dbReference>
<comment type="catalytic activity">
    <reaction evidence="19">
        <text>1-O-(9Z-octadecyl)-3-(9Z-octadecenoyl)-glycerol + (9Z)-octadecenoyl-CoA = 1-O-(9Z-octadecenyl)-2,3-di-(9Z-octadecenoyl)glycerol + CoA</text>
        <dbReference type="Rhea" id="RHEA:55344"/>
        <dbReference type="ChEBI" id="CHEBI:57287"/>
        <dbReference type="ChEBI" id="CHEBI:57387"/>
        <dbReference type="ChEBI" id="CHEBI:138735"/>
        <dbReference type="ChEBI" id="CHEBI:197429"/>
    </reaction>
    <physiologicalReaction direction="left-to-right" evidence="19">
        <dbReference type="Rhea" id="RHEA:55345"/>
    </physiologicalReaction>
</comment>
<evidence type="ECO:0000256" key="18">
    <source>
        <dbReference type="ARBA" id="ARBA00047367"/>
    </source>
</evidence>
<comment type="catalytic activity">
    <reaction evidence="1">
        <text>hexadecane-1,2-diol + hexadecanoyl-CoA = 2-hydroxyhexadecyl hexadecanoate + CoA</text>
        <dbReference type="Rhea" id="RHEA:38171"/>
        <dbReference type="ChEBI" id="CHEBI:57287"/>
        <dbReference type="ChEBI" id="CHEBI:57379"/>
        <dbReference type="ChEBI" id="CHEBI:75586"/>
        <dbReference type="ChEBI" id="CHEBI:75587"/>
    </reaction>
    <physiologicalReaction direction="left-to-right" evidence="1">
        <dbReference type="Rhea" id="RHEA:38172"/>
    </physiologicalReaction>
</comment>
<feature type="transmembrane region" description="Helical" evidence="32">
    <location>
        <begin position="416"/>
        <end position="434"/>
    </location>
</feature>
<dbReference type="InterPro" id="IPR014371">
    <property type="entry name" value="Oat_ACAT_DAG_ARE"/>
</dbReference>
<evidence type="ECO:0000256" key="16">
    <source>
        <dbReference type="ARBA" id="ARBA00023315"/>
    </source>
</evidence>
<comment type="catalytic activity">
    <reaction evidence="2">
        <text>all-trans-retinol + an acyl-CoA = an all-trans-retinyl ester + CoA</text>
        <dbReference type="Rhea" id="RHEA:11488"/>
        <dbReference type="ChEBI" id="CHEBI:17336"/>
        <dbReference type="ChEBI" id="CHEBI:57287"/>
        <dbReference type="ChEBI" id="CHEBI:58342"/>
        <dbReference type="ChEBI" id="CHEBI:63410"/>
        <dbReference type="EC" id="2.3.1.76"/>
    </reaction>
    <physiologicalReaction direction="left-to-right" evidence="2">
        <dbReference type="Rhea" id="RHEA:11489"/>
    </physiologicalReaction>
</comment>
<evidence type="ECO:0000313" key="34">
    <source>
        <dbReference type="Proteomes" id="UP001201812"/>
    </source>
</evidence>
<name>A0AAD4NJL5_9BILA</name>
<keyword evidence="11 29" id="KW-0808">Transferase</keyword>
<comment type="catalytic activity">
    <reaction evidence="26">
        <text>hexadecan-1-ol + hexadecanoyl-CoA = hexadecyl hexadecanoate + CoA</text>
        <dbReference type="Rhea" id="RHEA:38167"/>
        <dbReference type="ChEBI" id="CHEBI:16125"/>
        <dbReference type="ChEBI" id="CHEBI:57287"/>
        <dbReference type="ChEBI" id="CHEBI:57379"/>
        <dbReference type="ChEBI" id="CHEBI:75584"/>
    </reaction>
    <physiologicalReaction direction="left-to-right" evidence="26">
        <dbReference type="Rhea" id="RHEA:38168"/>
    </physiologicalReaction>
</comment>
<evidence type="ECO:0000256" key="11">
    <source>
        <dbReference type="ARBA" id="ARBA00022679"/>
    </source>
</evidence>
<dbReference type="GO" id="GO:0005789">
    <property type="term" value="C:endoplasmic reticulum membrane"/>
    <property type="evidence" value="ECO:0007669"/>
    <property type="project" value="UniProtKB-SubCell"/>
</dbReference>
<accession>A0AAD4NJL5</accession>
<evidence type="ECO:0000256" key="8">
    <source>
        <dbReference type="ARBA" id="ARBA00004477"/>
    </source>
</evidence>
<dbReference type="GO" id="GO:0019432">
    <property type="term" value="P:triglyceride biosynthetic process"/>
    <property type="evidence" value="ECO:0007669"/>
    <property type="project" value="InterPro"/>
</dbReference>
<evidence type="ECO:0000256" key="2">
    <source>
        <dbReference type="ARBA" id="ARBA00000633"/>
    </source>
</evidence>
<dbReference type="InterPro" id="IPR004299">
    <property type="entry name" value="MBOAT_fam"/>
</dbReference>
<evidence type="ECO:0000256" key="26">
    <source>
        <dbReference type="ARBA" id="ARBA00048907"/>
    </source>
</evidence>